<evidence type="ECO:0000256" key="3">
    <source>
        <dbReference type="SAM" id="MobiDB-lite"/>
    </source>
</evidence>
<dbReference type="OrthoDB" id="45365at2759"/>
<dbReference type="PANTHER" id="PTHR46093">
    <property type="entry name" value="ACYL-COA-BINDING DOMAIN-CONTAINING PROTEIN 5"/>
    <property type="match status" value="1"/>
</dbReference>
<gene>
    <name evidence="4" type="primary">GPA3</name>
    <name evidence="4" type="ORF">SNAT2548_LOCUS9619</name>
</gene>
<comment type="caution">
    <text evidence="4">The sequence shown here is derived from an EMBL/GenBank/DDBJ whole genome shotgun (WGS) entry which is preliminary data.</text>
</comment>
<keyword evidence="1" id="KW-0880">Kelch repeat</keyword>
<protein>
    <submittedName>
        <fullName evidence="4">GPA3 protein</fullName>
    </submittedName>
</protein>
<dbReference type="PANTHER" id="PTHR46093:SF18">
    <property type="entry name" value="FIBRONECTIN TYPE-III DOMAIN-CONTAINING PROTEIN"/>
    <property type="match status" value="1"/>
</dbReference>
<dbReference type="Pfam" id="PF24681">
    <property type="entry name" value="Kelch_KLHDC2_KLHL20_DRC7"/>
    <property type="match status" value="1"/>
</dbReference>
<organism evidence="4 5">
    <name type="scientific">Symbiodinium natans</name>
    <dbReference type="NCBI Taxonomy" id="878477"/>
    <lineage>
        <taxon>Eukaryota</taxon>
        <taxon>Sar</taxon>
        <taxon>Alveolata</taxon>
        <taxon>Dinophyceae</taxon>
        <taxon>Suessiales</taxon>
        <taxon>Symbiodiniaceae</taxon>
        <taxon>Symbiodinium</taxon>
    </lineage>
</organism>
<evidence type="ECO:0000313" key="4">
    <source>
        <dbReference type="EMBL" id="CAE7232433.1"/>
    </source>
</evidence>
<keyword evidence="2" id="KW-0677">Repeat</keyword>
<feature type="region of interest" description="Disordered" evidence="3">
    <location>
        <begin position="55"/>
        <end position="74"/>
    </location>
</feature>
<dbReference type="AlphaFoldDB" id="A0A812KYP3"/>
<name>A0A812KYP3_9DINO</name>
<keyword evidence="5" id="KW-1185">Reference proteome</keyword>
<evidence type="ECO:0000313" key="5">
    <source>
        <dbReference type="Proteomes" id="UP000604046"/>
    </source>
</evidence>
<proteinExistence type="predicted"/>
<reference evidence="4" key="1">
    <citation type="submission" date="2021-02" db="EMBL/GenBank/DDBJ databases">
        <authorList>
            <person name="Dougan E. K."/>
            <person name="Rhodes N."/>
            <person name="Thang M."/>
            <person name="Chan C."/>
        </authorList>
    </citation>
    <scope>NUCLEOTIDE SEQUENCE</scope>
</reference>
<dbReference type="SUPFAM" id="SSF117281">
    <property type="entry name" value="Kelch motif"/>
    <property type="match status" value="1"/>
</dbReference>
<evidence type="ECO:0000256" key="1">
    <source>
        <dbReference type="ARBA" id="ARBA00022441"/>
    </source>
</evidence>
<dbReference type="EMBL" id="CAJNDS010000765">
    <property type="protein sequence ID" value="CAE7232433.1"/>
    <property type="molecule type" value="Genomic_DNA"/>
</dbReference>
<dbReference type="Proteomes" id="UP000604046">
    <property type="component" value="Unassembled WGS sequence"/>
</dbReference>
<sequence length="362" mass="39901">MPRRKRSVEPQIGLEAKCAVMHSALLQRTAVSHENRGKPCRCILQPLPGLPISTKSCQRPVRPEARDAPEAPVTESAEARHLCHGGQARWQLFEPAEGAPRPAKRQGHSAVVDAASRRLLVFGGLAGGRSYLNDVWAFGLEAKEWEELGTAGPRPSAREDHSAILDIKARAMLLFGGYVPGRGYSDDAWAFGLEDQQWRELRREGELPPGRELHSAIFDPKGRQMVVFGGRGGDLRALDDVFILELQAERWAKLRPEGRRPAARWGHSASYEEAAHAMLLFGGAQGDNFFSDLWSLDLEAKRWEEIQAAEGPPARQFHTSACAAGQLLVFGGNGAGGRLGDLWMFDLEAEGEREHGRTAVRR</sequence>
<dbReference type="Gene3D" id="2.120.10.80">
    <property type="entry name" value="Kelch-type beta propeller"/>
    <property type="match status" value="2"/>
</dbReference>
<accession>A0A812KYP3</accession>
<evidence type="ECO:0000256" key="2">
    <source>
        <dbReference type="ARBA" id="ARBA00022737"/>
    </source>
</evidence>
<dbReference type="InterPro" id="IPR015915">
    <property type="entry name" value="Kelch-typ_b-propeller"/>
</dbReference>